<comment type="caution">
    <text evidence="1">The sequence shown here is derived from an EMBL/GenBank/DDBJ whole genome shotgun (WGS) entry which is preliminary data.</text>
</comment>
<sequence length="587" mass="65635">MIFGEYYTMNFGERNNVLLLLLCALSLFAGLEANALSYDYTASIECLANPHKAQYGGGIIKNPELTHGLEGWSAFGKANLEHRESGGNKFLVAHSRSQPYASMSQKIYLKKNNLYTLSAWIQVSEGSVPVKAIFKTTTGFKHAGAVVAQSKCWSMLKGGLTTDASGIAELYFESKNTSVEIWVDSISLQPFTQEEWNSHQHHSIEKMRKSNVRIRAVDKHGNPLRKAKISIEQKRASFPFGCAINKNIINNIAYQNWFTPRFGVTTFEDEMKWYSNEYNPGREDYSAADAMLQFAKQNNIAVRGHNIFWDDPQHQPSWVNSLSPADLSKAADKRINSVMSRYKGQVIAWDVVNENLHFSFFESKLGQNASGAFFNTAQRLDGATTLFMNEFNTIEESGDVASSPAKYLEKMREINGFPGNNNIKLGIGLEAHFGKPNIPYMRSSIDTLAATGSPIWLTEVDVKSDPNQQAQFLEQVLREAHSHPKVAGIVIWSAWKPEGCYRMCLTDNNFKNLPTGDVVDKLLQEWGSKTLEGKTDADGFIDASLFHGHYEVKINHHATKNFSVAQSFKFASTVDSQTTSILLRVSA</sequence>
<evidence type="ECO:0000313" key="1">
    <source>
        <dbReference type="EMBL" id="KAJ4716142.1"/>
    </source>
</evidence>
<dbReference type="Proteomes" id="UP001164539">
    <property type="component" value="Chromosome 6"/>
</dbReference>
<organism evidence="1 2">
    <name type="scientific">Melia azedarach</name>
    <name type="common">Chinaberry tree</name>
    <dbReference type="NCBI Taxonomy" id="155640"/>
    <lineage>
        <taxon>Eukaryota</taxon>
        <taxon>Viridiplantae</taxon>
        <taxon>Streptophyta</taxon>
        <taxon>Embryophyta</taxon>
        <taxon>Tracheophyta</taxon>
        <taxon>Spermatophyta</taxon>
        <taxon>Magnoliopsida</taxon>
        <taxon>eudicotyledons</taxon>
        <taxon>Gunneridae</taxon>
        <taxon>Pentapetalae</taxon>
        <taxon>rosids</taxon>
        <taxon>malvids</taxon>
        <taxon>Sapindales</taxon>
        <taxon>Meliaceae</taxon>
        <taxon>Melia</taxon>
    </lineage>
</organism>
<keyword evidence="2" id="KW-1185">Reference proteome</keyword>
<evidence type="ECO:0000313" key="2">
    <source>
        <dbReference type="Proteomes" id="UP001164539"/>
    </source>
</evidence>
<dbReference type="EMBL" id="CM051399">
    <property type="protein sequence ID" value="KAJ4716142.1"/>
    <property type="molecule type" value="Genomic_DNA"/>
</dbReference>
<reference evidence="1 2" key="1">
    <citation type="journal article" date="2023" name="Science">
        <title>Complex scaffold remodeling in plant triterpene biosynthesis.</title>
        <authorList>
            <person name="De La Pena R."/>
            <person name="Hodgson H."/>
            <person name="Liu J.C."/>
            <person name="Stephenson M.J."/>
            <person name="Martin A.C."/>
            <person name="Owen C."/>
            <person name="Harkess A."/>
            <person name="Leebens-Mack J."/>
            <person name="Jimenez L.E."/>
            <person name="Osbourn A."/>
            <person name="Sattely E.S."/>
        </authorList>
    </citation>
    <scope>NUCLEOTIDE SEQUENCE [LARGE SCALE GENOMIC DNA]</scope>
    <source>
        <strain evidence="2">cv. JPN11</strain>
        <tissue evidence="1">Leaf</tissue>
    </source>
</reference>
<gene>
    <name evidence="1" type="ORF">OWV82_011203</name>
</gene>
<name>A0ACC1XYX2_MELAZ</name>
<accession>A0ACC1XYX2</accession>
<protein>
    <submittedName>
        <fullName evidence="1">Endo-1,4-beta-xylanase-like</fullName>
    </submittedName>
</protein>
<proteinExistence type="predicted"/>